<dbReference type="PANTHER" id="PTHR46069:SF1">
    <property type="entry name" value="CHROMOSOME UNDETERMINED SCAFFOLD_125, WHOLE GENOME SHOTGUN SEQUENCE"/>
    <property type="match status" value="1"/>
</dbReference>
<evidence type="ECO:0008006" key="3">
    <source>
        <dbReference type="Google" id="ProtNLM"/>
    </source>
</evidence>
<dbReference type="PROSITE" id="PS51221">
    <property type="entry name" value="TTL"/>
    <property type="match status" value="1"/>
</dbReference>
<gene>
    <name evidence="1" type="ORF">BSTOLATCC_MIC59723</name>
</gene>
<dbReference type="PANTHER" id="PTHR46069">
    <property type="entry name" value="TUBULIN TYROSINE LIGASE"/>
    <property type="match status" value="1"/>
</dbReference>
<dbReference type="Gene3D" id="3.30.470.20">
    <property type="entry name" value="ATP-grasp fold, B domain"/>
    <property type="match status" value="1"/>
</dbReference>
<dbReference type="EMBL" id="CAJZBQ010000057">
    <property type="protein sequence ID" value="CAG9333914.1"/>
    <property type="molecule type" value="Genomic_DNA"/>
</dbReference>
<sequence length="678" mass="79040">MDKINESNNEADLSLKIPQLAPTSTRHCLIGFSFDQKRLIPESKEKVYEENAIKYVKLDPLMQTQKPMRNGISPLLRHPFLCPHCKKFKLPQRLFNHHAGLPIKKKFCNCTSSKKVLKDLFLEEKKVLATVPSSSPFQTRPKKENMRNPSMNFPVDYQERTLMAKGIGLSKSSSKSKELEKPIDFPKIFMLSDGMIRGKELLEKLKSSQPSLHNYENEDPETEIPVENPIGEPQKYKYLIHKGNNSKLIKTLMQLRSDWEEGDYTLPNSSHFIWHPTSVHIKFGRLLSYLPTQITNHFEFHAEITNKVNLFKNLRNYCLLRDIDITEIMPITFEIDIESKVFHSQLMLFMSYFKNLQKDDNKRTLTKQKLFSFDSVTQTKMPPSTHFLGENIWILKPSGFNRGRGIHVFNDLETLKNLFTEYQEFANIKRLKKNLKQNEKGKIYSLKFVIQKYIESPLLINSRKFDIRVWVLITHDLNCYFFPQGYLRTSSESFSLDKETLSSEFVHLTNNAVQKEGKAYGKFEDGNQLSFQFFEEFIDNMKKDIKFSDLIFKIKELITHSLISAKGKLNPNMRQHCFEIFGYDFIVDSSLNVWLIECNTNPCLELSSPLLQQLIPRMVNDALELTVDAIFSIENKAILYETPKVLDLPDDNLWEFLVTLKKCRKDSKSNEKNFRSAA</sequence>
<dbReference type="Proteomes" id="UP001162131">
    <property type="component" value="Unassembled WGS sequence"/>
</dbReference>
<name>A0AAU9K8E2_9CILI</name>
<dbReference type="AlphaFoldDB" id="A0AAU9K8E2"/>
<accession>A0AAU9K8E2</accession>
<evidence type="ECO:0000313" key="2">
    <source>
        <dbReference type="Proteomes" id="UP001162131"/>
    </source>
</evidence>
<evidence type="ECO:0000313" key="1">
    <source>
        <dbReference type="EMBL" id="CAG9333914.1"/>
    </source>
</evidence>
<dbReference type="Pfam" id="PF03133">
    <property type="entry name" value="TTL"/>
    <property type="match status" value="1"/>
</dbReference>
<organism evidence="1 2">
    <name type="scientific">Blepharisma stoltei</name>
    <dbReference type="NCBI Taxonomy" id="1481888"/>
    <lineage>
        <taxon>Eukaryota</taxon>
        <taxon>Sar</taxon>
        <taxon>Alveolata</taxon>
        <taxon>Ciliophora</taxon>
        <taxon>Postciliodesmatophora</taxon>
        <taxon>Heterotrichea</taxon>
        <taxon>Heterotrichida</taxon>
        <taxon>Blepharismidae</taxon>
        <taxon>Blepharisma</taxon>
    </lineage>
</organism>
<protein>
    <recommendedName>
        <fullName evidence="3">Tubulin-tyrosine ligase family protein</fullName>
    </recommendedName>
</protein>
<reference evidence="1" key="1">
    <citation type="submission" date="2021-09" db="EMBL/GenBank/DDBJ databases">
        <authorList>
            <consortium name="AG Swart"/>
            <person name="Singh M."/>
            <person name="Singh A."/>
            <person name="Seah K."/>
            <person name="Emmerich C."/>
        </authorList>
    </citation>
    <scope>NUCLEOTIDE SEQUENCE</scope>
    <source>
        <strain evidence="1">ATCC30299</strain>
    </source>
</reference>
<dbReference type="InterPro" id="IPR004344">
    <property type="entry name" value="TTL/TTLL_fam"/>
</dbReference>
<proteinExistence type="predicted"/>
<keyword evidence="2" id="KW-1185">Reference proteome</keyword>
<comment type="caution">
    <text evidence="1">The sequence shown here is derived from an EMBL/GenBank/DDBJ whole genome shotgun (WGS) entry which is preliminary data.</text>
</comment>
<dbReference type="SUPFAM" id="SSF56059">
    <property type="entry name" value="Glutathione synthetase ATP-binding domain-like"/>
    <property type="match status" value="1"/>
</dbReference>